<dbReference type="InterPro" id="IPR037925">
    <property type="entry name" value="FlgE/F/G-like"/>
</dbReference>
<keyword evidence="11" id="KW-1185">Reference proteome</keyword>
<evidence type="ECO:0000256" key="3">
    <source>
        <dbReference type="ARBA" id="ARBA00019015"/>
    </source>
</evidence>
<accession>A0A506V6L1</accession>
<evidence type="ECO:0000259" key="9">
    <source>
        <dbReference type="Pfam" id="PF22692"/>
    </source>
</evidence>
<dbReference type="InterPro" id="IPR053967">
    <property type="entry name" value="LlgE_F_G-like_D1"/>
</dbReference>
<evidence type="ECO:0000259" key="6">
    <source>
        <dbReference type="Pfam" id="PF00460"/>
    </source>
</evidence>
<comment type="similarity">
    <text evidence="2 5">Belongs to the flagella basal body rod proteins family.</text>
</comment>
<comment type="function">
    <text evidence="5">A flexible structure which links the flagellar filament to the drive apparatus in the basal body.</text>
</comment>
<dbReference type="EMBL" id="VHQI01000012">
    <property type="protein sequence ID" value="TPW40673.1"/>
    <property type="molecule type" value="Genomic_DNA"/>
</dbReference>
<sequence>MSFSQGLSGLNAASKALDVVGNNIANSQTVGFKSGSISFADVFAGSQIGMGVQVAGVKQNFSDGVLSQGSSSLDMGIQGNGFFRLVGEGGQVYYSRNGQFKKDANGYIVNDMGLQLTGYQATGTPPAIQPGAAVGPIQIPTGQMPARASDGGTLKGNLNSEAEAIDPSIAFDPTKSESYNSVTQVTAYDSLGNRHTVNAYFVKTGPNEWKVYTNDATAPVVDAAGKTQYQETTLKFNSSGQLVTDDQNPGKIGVVSSAYNGAEALNFELDMAGMTQQALATAMDNPSTNGYPPGSLNGYTLGDNGQIVAAYSNGEQQLLGQVVLANFTNAGGLASSGNNCWTETPDSGQPAIGVAGTGNLGNLYGGKVEASNVDLSQEMVNMIVYQRNYQSNSQTIKTQSELLQTLVNLG</sequence>
<dbReference type="InterPro" id="IPR001444">
    <property type="entry name" value="Flag_bb_rod_N"/>
</dbReference>
<proteinExistence type="inferred from homology"/>
<dbReference type="OrthoDB" id="8578401at2"/>
<dbReference type="Pfam" id="PF22692">
    <property type="entry name" value="LlgE_F_G_D1"/>
    <property type="match status" value="1"/>
</dbReference>
<dbReference type="GO" id="GO:0009424">
    <property type="term" value="C:bacterial-type flagellum hook"/>
    <property type="evidence" value="ECO:0007669"/>
    <property type="project" value="TreeGrafter"/>
</dbReference>
<dbReference type="InterPro" id="IPR020013">
    <property type="entry name" value="Flagellar_FlgE/F/G"/>
</dbReference>
<dbReference type="NCBIfam" id="NF004238">
    <property type="entry name" value="PRK05682.1-1"/>
    <property type="match status" value="1"/>
</dbReference>
<organism evidence="10 11">
    <name type="scientific">Mixta tenebrionis</name>
    <dbReference type="NCBI Taxonomy" id="2562439"/>
    <lineage>
        <taxon>Bacteria</taxon>
        <taxon>Pseudomonadati</taxon>
        <taxon>Pseudomonadota</taxon>
        <taxon>Gammaproteobacteria</taxon>
        <taxon>Enterobacterales</taxon>
        <taxon>Erwiniaceae</taxon>
        <taxon>Mixta</taxon>
    </lineage>
</organism>
<evidence type="ECO:0000259" key="7">
    <source>
        <dbReference type="Pfam" id="PF06429"/>
    </source>
</evidence>
<dbReference type="NCBIfam" id="TIGR03506">
    <property type="entry name" value="FlgEFG_subfam"/>
    <property type="match status" value="1"/>
</dbReference>
<dbReference type="AlphaFoldDB" id="A0A506V6L1"/>
<keyword evidence="10" id="KW-0969">Cilium</keyword>
<gene>
    <name evidence="10" type="ORF">FKM52_17295</name>
</gene>
<feature type="domain" description="Flagellar basal-body/hook protein C-terminal" evidence="7">
    <location>
        <begin position="366"/>
        <end position="409"/>
    </location>
</feature>
<dbReference type="PANTHER" id="PTHR30435:SF1">
    <property type="entry name" value="FLAGELLAR HOOK PROTEIN FLGE"/>
    <property type="match status" value="1"/>
</dbReference>
<dbReference type="SUPFAM" id="SSF117143">
    <property type="entry name" value="Flagellar hook protein flgE"/>
    <property type="match status" value="1"/>
</dbReference>
<protein>
    <recommendedName>
        <fullName evidence="3 5">Flagellar hook protein FlgE</fullName>
    </recommendedName>
</protein>
<dbReference type="GO" id="GO:0005829">
    <property type="term" value="C:cytosol"/>
    <property type="evidence" value="ECO:0007669"/>
    <property type="project" value="TreeGrafter"/>
</dbReference>
<comment type="subcellular location">
    <subcellularLocation>
        <location evidence="1 5">Bacterial flagellum basal body</location>
    </subcellularLocation>
</comment>
<dbReference type="Pfam" id="PF06429">
    <property type="entry name" value="Flg_bbr_C"/>
    <property type="match status" value="1"/>
</dbReference>
<dbReference type="Gene3D" id="2.60.98.20">
    <property type="entry name" value="Flagellar hook protein FlgE"/>
    <property type="match status" value="1"/>
</dbReference>
<dbReference type="RefSeq" id="WP_141177401.1">
    <property type="nucleotide sequence ID" value="NZ_JBHUFX010000002.1"/>
</dbReference>
<evidence type="ECO:0000256" key="1">
    <source>
        <dbReference type="ARBA" id="ARBA00004117"/>
    </source>
</evidence>
<dbReference type="InterPro" id="IPR010930">
    <property type="entry name" value="Flg_bb/hook_C_dom"/>
</dbReference>
<dbReference type="Proteomes" id="UP000319523">
    <property type="component" value="Unassembled WGS sequence"/>
</dbReference>
<dbReference type="Pfam" id="PF07559">
    <property type="entry name" value="FlgE_D2"/>
    <property type="match status" value="1"/>
</dbReference>
<evidence type="ECO:0000256" key="4">
    <source>
        <dbReference type="ARBA" id="ARBA00023143"/>
    </source>
</evidence>
<reference evidence="10 11" key="1">
    <citation type="submission" date="2019-06" db="EMBL/GenBank/DDBJ databases">
        <authorList>
            <person name="Yang Y."/>
        </authorList>
    </citation>
    <scope>NUCLEOTIDE SEQUENCE [LARGE SCALE GENOMIC DNA]</scope>
    <source>
        <strain evidence="10 11">BIT-26</strain>
    </source>
</reference>
<comment type="caution">
    <text evidence="10">The sequence shown here is derived from an EMBL/GenBank/DDBJ whole genome shotgun (WGS) entry which is preliminary data.</text>
</comment>
<keyword evidence="4 5" id="KW-0975">Bacterial flagellum</keyword>
<evidence type="ECO:0000313" key="10">
    <source>
        <dbReference type="EMBL" id="TPW40673.1"/>
    </source>
</evidence>
<dbReference type="PANTHER" id="PTHR30435">
    <property type="entry name" value="FLAGELLAR PROTEIN"/>
    <property type="match status" value="1"/>
</dbReference>
<evidence type="ECO:0000256" key="2">
    <source>
        <dbReference type="ARBA" id="ARBA00009677"/>
    </source>
</evidence>
<name>A0A506V6L1_9GAMM</name>
<evidence type="ECO:0000313" key="11">
    <source>
        <dbReference type="Proteomes" id="UP000319523"/>
    </source>
</evidence>
<feature type="domain" description="Flagellar hook protein FlgE D2" evidence="8">
    <location>
        <begin position="157"/>
        <end position="291"/>
    </location>
</feature>
<dbReference type="Pfam" id="PF00460">
    <property type="entry name" value="Flg_bb_rod"/>
    <property type="match status" value="1"/>
</dbReference>
<evidence type="ECO:0000256" key="5">
    <source>
        <dbReference type="RuleBase" id="RU362116"/>
    </source>
</evidence>
<keyword evidence="10" id="KW-0282">Flagellum</keyword>
<dbReference type="InterPro" id="IPR037058">
    <property type="entry name" value="Falgellar_hook_FlgE_sf"/>
</dbReference>
<evidence type="ECO:0000259" key="8">
    <source>
        <dbReference type="Pfam" id="PF07559"/>
    </source>
</evidence>
<dbReference type="InterPro" id="IPR011491">
    <property type="entry name" value="FlgE_D2"/>
</dbReference>
<keyword evidence="10" id="KW-0966">Cell projection</keyword>
<dbReference type="GO" id="GO:0009425">
    <property type="term" value="C:bacterial-type flagellum basal body"/>
    <property type="evidence" value="ECO:0007669"/>
    <property type="project" value="UniProtKB-SubCell"/>
</dbReference>
<feature type="domain" description="Flagellar basal body rod protein N-terminal" evidence="6">
    <location>
        <begin position="6"/>
        <end position="33"/>
    </location>
</feature>
<feature type="domain" description="Flagellar hook protein FlgE/F/G-like D1" evidence="9">
    <location>
        <begin position="77"/>
        <end position="142"/>
    </location>
</feature>
<dbReference type="GO" id="GO:0071978">
    <property type="term" value="P:bacterial-type flagellum-dependent swarming motility"/>
    <property type="evidence" value="ECO:0007669"/>
    <property type="project" value="TreeGrafter"/>
</dbReference>